<feature type="transmembrane region" description="Helical" evidence="1">
    <location>
        <begin position="7"/>
        <end position="27"/>
    </location>
</feature>
<keyword evidence="3" id="KW-1185">Reference proteome</keyword>
<feature type="transmembrane region" description="Helical" evidence="1">
    <location>
        <begin position="121"/>
        <end position="147"/>
    </location>
</feature>
<evidence type="ECO:0000313" key="3">
    <source>
        <dbReference type="Proteomes" id="UP001524478"/>
    </source>
</evidence>
<comment type="caution">
    <text evidence="2">The sequence shown here is derived from an EMBL/GenBank/DDBJ whole genome shotgun (WGS) entry which is preliminary data.</text>
</comment>
<accession>A0ABT1SGE9</accession>
<reference evidence="2 3" key="1">
    <citation type="submission" date="2022-06" db="EMBL/GenBank/DDBJ databases">
        <title>Isolation of gut microbiota from human fecal samples.</title>
        <authorList>
            <person name="Pamer E.G."/>
            <person name="Barat B."/>
            <person name="Waligurski E."/>
            <person name="Medina S."/>
            <person name="Paddock L."/>
            <person name="Mostad J."/>
        </authorList>
    </citation>
    <scope>NUCLEOTIDE SEQUENCE [LARGE SCALE GENOMIC DNA]</scope>
    <source>
        <strain evidence="2 3">DFI.7.95</strain>
    </source>
</reference>
<keyword evidence="1" id="KW-0812">Transmembrane</keyword>
<dbReference type="EMBL" id="JANGAC010000024">
    <property type="protein sequence ID" value="MCQ4925546.1"/>
    <property type="molecule type" value="Genomic_DNA"/>
</dbReference>
<sequence length="157" mass="18279">MKNNIKALILHLITVVLSFILLVIFVATASKFGKYTTNILSRLFLTVSLIRFYVYMGTFLDINKDRKYDFYVGGIISIIGIGLWLYTFLMTNGSLIEVPKEVSTYWILFNSYYMPFTMIDFLLGIQHIPLLSLLNVFMPSLFMGFGLRYKRVRIEKK</sequence>
<evidence type="ECO:0000313" key="2">
    <source>
        <dbReference type="EMBL" id="MCQ4925546.1"/>
    </source>
</evidence>
<protein>
    <submittedName>
        <fullName evidence="2">Uncharacterized protein</fullName>
    </submittedName>
</protein>
<feature type="transmembrane region" description="Helical" evidence="1">
    <location>
        <begin position="39"/>
        <end position="56"/>
    </location>
</feature>
<keyword evidence="1" id="KW-0472">Membrane</keyword>
<proteinExistence type="predicted"/>
<dbReference type="Proteomes" id="UP001524478">
    <property type="component" value="Unassembled WGS sequence"/>
</dbReference>
<keyword evidence="1" id="KW-1133">Transmembrane helix</keyword>
<organism evidence="2 3">
    <name type="scientific">Tissierella carlieri</name>
    <dbReference type="NCBI Taxonomy" id="689904"/>
    <lineage>
        <taxon>Bacteria</taxon>
        <taxon>Bacillati</taxon>
        <taxon>Bacillota</taxon>
        <taxon>Tissierellia</taxon>
        <taxon>Tissierellales</taxon>
        <taxon>Tissierellaceae</taxon>
        <taxon>Tissierella</taxon>
    </lineage>
</organism>
<name>A0ABT1SGE9_9FIRM</name>
<evidence type="ECO:0000256" key="1">
    <source>
        <dbReference type="SAM" id="Phobius"/>
    </source>
</evidence>
<dbReference type="RefSeq" id="WP_256312973.1">
    <property type="nucleotide sequence ID" value="NZ_JANGAC010000024.1"/>
</dbReference>
<gene>
    <name evidence="2" type="ORF">NE686_20795</name>
</gene>
<feature type="transmembrane region" description="Helical" evidence="1">
    <location>
        <begin position="68"/>
        <end position="89"/>
    </location>
</feature>